<name>A0A5D4RGZ8_9BACI</name>
<comment type="caution">
    <text evidence="1">The sequence shown here is derived from an EMBL/GenBank/DDBJ whole genome shotgun (WGS) entry which is preliminary data.</text>
</comment>
<organism evidence="1 2">
    <name type="scientific">Bacillus infantis</name>
    <dbReference type="NCBI Taxonomy" id="324767"/>
    <lineage>
        <taxon>Bacteria</taxon>
        <taxon>Bacillati</taxon>
        <taxon>Bacillota</taxon>
        <taxon>Bacilli</taxon>
        <taxon>Bacillales</taxon>
        <taxon>Bacillaceae</taxon>
        <taxon>Bacillus</taxon>
    </lineage>
</organism>
<dbReference type="AlphaFoldDB" id="A0A5D4RGZ8"/>
<dbReference type="NCBIfam" id="TIGR01725">
    <property type="entry name" value="phge_HK97_gp10"/>
    <property type="match status" value="1"/>
</dbReference>
<dbReference type="Proteomes" id="UP000322139">
    <property type="component" value="Unassembled WGS sequence"/>
</dbReference>
<evidence type="ECO:0008006" key="3">
    <source>
        <dbReference type="Google" id="ProtNLM"/>
    </source>
</evidence>
<proteinExistence type="predicted"/>
<dbReference type="RefSeq" id="WP_148973918.1">
    <property type="nucleotide sequence ID" value="NZ_VTER01000003.1"/>
</dbReference>
<dbReference type="InterPro" id="IPR010064">
    <property type="entry name" value="HK97-gp10_tail"/>
</dbReference>
<protein>
    <recommendedName>
        <fullName evidence="3">HK97 gp10 family phage protein</fullName>
    </recommendedName>
</protein>
<evidence type="ECO:0000313" key="2">
    <source>
        <dbReference type="Proteomes" id="UP000322139"/>
    </source>
</evidence>
<reference evidence="1 2" key="1">
    <citation type="submission" date="2019-08" db="EMBL/GenBank/DDBJ databases">
        <title>Bacillus genomes from the desert of Cuatro Cienegas, Coahuila.</title>
        <authorList>
            <person name="Olmedo-Alvarez G."/>
        </authorList>
    </citation>
    <scope>NUCLEOTIDE SEQUENCE [LARGE SCALE GENOMIC DNA]</scope>
    <source>
        <strain evidence="1 2">CH446_14T</strain>
    </source>
</reference>
<dbReference type="EMBL" id="VTER01000003">
    <property type="protein sequence ID" value="TYS50089.1"/>
    <property type="molecule type" value="Genomic_DNA"/>
</dbReference>
<dbReference type="Pfam" id="PF04883">
    <property type="entry name" value="HK97-gp10_like"/>
    <property type="match status" value="1"/>
</dbReference>
<gene>
    <name evidence="1" type="ORF">FZD51_05915</name>
</gene>
<accession>A0A5D4RGZ8</accession>
<evidence type="ECO:0000313" key="1">
    <source>
        <dbReference type="EMBL" id="TYS50089.1"/>
    </source>
</evidence>
<sequence length="139" mass="15123">MPAELEGLSQLISQVTMMGQSVSHQTKEKALTAGAEVMKQAVENEAPVRKGILKENIAITDVEGEEIHVGIDQQGDAFYAHIVEFGRKAGVAKIKRNGKKVNYPYPAMAPKPFMGPAFENSKQAVQEAMSDVVKRELGI</sequence>